<reference evidence="2 3" key="1">
    <citation type="submission" date="2022-05" db="EMBL/GenBank/DDBJ databases">
        <authorList>
            <consortium name="Genoscope - CEA"/>
            <person name="William W."/>
        </authorList>
    </citation>
    <scope>NUCLEOTIDE SEQUENCE [LARGE SCALE GENOMIC DNA]</scope>
</reference>
<feature type="region of interest" description="Disordered" evidence="1">
    <location>
        <begin position="151"/>
        <end position="215"/>
    </location>
</feature>
<sequence length="275" mass="30641">MWRQKPKYRRNNSLDVSGSRKEVYMATETTSDSLFHIQENVSKGLCDEEYQYCDVTEDSLLVERDCKLHRNKCLSEVTTLPRNSVSNKLKASHGLNLQGAASNGNSTFQANFEDVENEESALGLVSFSSNIAGDAVSSEFKNQTYGGSKLQSKTVVDDKQQSNNSKHFNLKPDGSSPQPGALPFLYKSHQNKPRNLGERKQLARGKEPKTHDSNIGIVSGKKLSYSLPPEFCNLRHFLPLLTLSQCADYDSAVIEAVRDYNDPCTGANTQIYSPY</sequence>
<dbReference type="EMBL" id="CALNXI010000071">
    <property type="protein sequence ID" value="CAH3017780.1"/>
    <property type="molecule type" value="Genomic_DNA"/>
</dbReference>
<keyword evidence="3" id="KW-1185">Reference proteome</keyword>
<comment type="caution">
    <text evidence="2">The sequence shown here is derived from an EMBL/GenBank/DDBJ whole genome shotgun (WGS) entry which is preliminary data.</text>
</comment>
<evidence type="ECO:0000256" key="1">
    <source>
        <dbReference type="SAM" id="MobiDB-lite"/>
    </source>
</evidence>
<dbReference type="Proteomes" id="UP001159427">
    <property type="component" value="Unassembled WGS sequence"/>
</dbReference>
<proteinExistence type="predicted"/>
<protein>
    <submittedName>
        <fullName evidence="2">Uncharacterized protein</fullName>
    </submittedName>
</protein>
<evidence type="ECO:0000313" key="3">
    <source>
        <dbReference type="Proteomes" id="UP001159427"/>
    </source>
</evidence>
<gene>
    <name evidence="2" type="ORF">PEVE_00039824</name>
</gene>
<feature type="compositionally biased region" description="Basic and acidic residues" evidence="1">
    <location>
        <begin position="195"/>
        <end position="212"/>
    </location>
</feature>
<evidence type="ECO:0000313" key="2">
    <source>
        <dbReference type="EMBL" id="CAH3017780.1"/>
    </source>
</evidence>
<accession>A0ABN8LQ34</accession>
<organism evidence="2 3">
    <name type="scientific">Porites evermanni</name>
    <dbReference type="NCBI Taxonomy" id="104178"/>
    <lineage>
        <taxon>Eukaryota</taxon>
        <taxon>Metazoa</taxon>
        <taxon>Cnidaria</taxon>
        <taxon>Anthozoa</taxon>
        <taxon>Hexacorallia</taxon>
        <taxon>Scleractinia</taxon>
        <taxon>Fungiina</taxon>
        <taxon>Poritidae</taxon>
        <taxon>Porites</taxon>
    </lineage>
</organism>
<name>A0ABN8LQ34_9CNID</name>